<dbReference type="Gene3D" id="2.30.110.50">
    <property type="match status" value="1"/>
</dbReference>
<dbReference type="EMBL" id="CP012159">
    <property type="protein sequence ID" value="AKT40248.1"/>
    <property type="molecule type" value="Genomic_DNA"/>
</dbReference>
<keyword evidence="2" id="KW-0175">Coiled coil</keyword>
<feature type="domain" description="Gp5/Type VI secretion system Vgr protein OB-fold" evidence="4">
    <location>
        <begin position="407"/>
        <end position="471"/>
    </location>
</feature>
<dbReference type="STRING" id="52.CMC5_044010"/>
<organism evidence="5 6">
    <name type="scientific">Chondromyces crocatus</name>
    <dbReference type="NCBI Taxonomy" id="52"/>
    <lineage>
        <taxon>Bacteria</taxon>
        <taxon>Pseudomonadati</taxon>
        <taxon>Myxococcota</taxon>
        <taxon>Polyangia</taxon>
        <taxon>Polyangiales</taxon>
        <taxon>Polyangiaceae</taxon>
        <taxon>Chondromyces</taxon>
    </lineage>
</organism>
<evidence type="ECO:0000313" key="6">
    <source>
        <dbReference type="Proteomes" id="UP000067626"/>
    </source>
</evidence>
<dbReference type="InterPro" id="IPR006531">
    <property type="entry name" value="Gp5/Vgr_OB"/>
</dbReference>
<dbReference type="NCBIfam" id="TIGR03361">
    <property type="entry name" value="VI_Rhs_Vgr"/>
    <property type="match status" value="1"/>
</dbReference>
<dbReference type="InterPro" id="IPR017847">
    <property type="entry name" value="T6SS_RhsGE_Vgr_subset"/>
</dbReference>
<dbReference type="AlphaFoldDB" id="A0A0K1EI38"/>
<accession>A0A0K1EI38</accession>
<dbReference type="Pfam" id="PF04717">
    <property type="entry name" value="Phage_base_V"/>
    <property type="match status" value="1"/>
</dbReference>
<evidence type="ECO:0000256" key="3">
    <source>
        <dbReference type="SAM" id="MobiDB-lite"/>
    </source>
</evidence>
<dbReference type="SUPFAM" id="SSF69349">
    <property type="entry name" value="Phage fibre proteins"/>
    <property type="match status" value="1"/>
</dbReference>
<evidence type="ECO:0000259" key="4">
    <source>
        <dbReference type="Pfam" id="PF04717"/>
    </source>
</evidence>
<dbReference type="NCBIfam" id="TIGR01646">
    <property type="entry name" value="vgr_GE"/>
    <property type="match status" value="1"/>
</dbReference>
<dbReference type="PATRIC" id="fig|52.7.peg.4851"/>
<dbReference type="KEGG" id="ccro:CMC5_044010"/>
<proteinExistence type="inferred from homology"/>
<keyword evidence="6" id="KW-1185">Reference proteome</keyword>
<dbReference type="SUPFAM" id="SSF69255">
    <property type="entry name" value="gp5 N-terminal domain-like"/>
    <property type="match status" value="1"/>
</dbReference>
<feature type="region of interest" description="Disordered" evidence="3">
    <location>
        <begin position="473"/>
        <end position="498"/>
    </location>
</feature>
<dbReference type="InterPro" id="IPR037026">
    <property type="entry name" value="Vgr_OB-fold_dom_sf"/>
</dbReference>
<name>A0A0K1EI38_CHOCO</name>
<reference evidence="5 6" key="1">
    <citation type="submission" date="2015-07" db="EMBL/GenBank/DDBJ databases">
        <title>Genome analysis of myxobacterium Chondromyces crocatus Cm c5 reveals a high potential for natural compound synthesis and the genetic basis for the loss of fruiting body formation.</title>
        <authorList>
            <person name="Zaburannyi N."/>
            <person name="Bunk B."/>
            <person name="Maier J."/>
            <person name="Overmann J."/>
            <person name="Mueller R."/>
        </authorList>
    </citation>
    <scope>NUCLEOTIDE SEQUENCE [LARGE SCALE GENOMIC DNA]</scope>
    <source>
        <strain evidence="5 6">Cm c5</strain>
    </source>
</reference>
<dbReference type="SUPFAM" id="SSF69279">
    <property type="entry name" value="Phage tail proteins"/>
    <property type="match status" value="2"/>
</dbReference>
<feature type="coiled-coil region" evidence="2">
    <location>
        <begin position="622"/>
        <end position="653"/>
    </location>
</feature>
<feature type="compositionally biased region" description="Polar residues" evidence="3">
    <location>
        <begin position="474"/>
        <end position="498"/>
    </location>
</feature>
<dbReference type="Gene3D" id="3.55.50.10">
    <property type="entry name" value="Baseplate protein-like domains"/>
    <property type="match status" value="1"/>
</dbReference>
<dbReference type="Proteomes" id="UP000067626">
    <property type="component" value="Chromosome"/>
</dbReference>
<dbReference type="RefSeq" id="WP_050432204.1">
    <property type="nucleotide sequence ID" value="NZ_CP012159.1"/>
</dbReference>
<sequence>MTQIDGHVRFESDGFPEGLLEIAKLDGREAIGKLFEFELLLVYQGEDEVDPEEILGCEATLVFERNGEEIRRVHGMIAEINDRLDTETDHATFSVLVVPRAYRLTLLETLDVFLDTTVPDIIRQKLEALGMKGRGATPAGSGPGSVRAGHVMAANEAEEPYDFDLRLHAKYPRRELIVQYKETDLAFLSRLCEHLGISIFFEHQNGRDVMVFADDASGFTRSDEDVAVPFRPRGDRCDIFRLEEKTRMIPGQFVVRDYNYRTPQVTLTGVADVPHGQGAVVEYGAHVKTPEEAAAMAKIRAEERLAWRRVFEGSSGVPQLAPGSTFTLDGHGHGNLDLLVLEMTHRAALPTKLLGEAPGEPGYTNDFKAIRKARPFRPARVTPKPRIHGVATGIIDAQEDSEYAKVDDQGRYLVRFVFDTHTPEERQASRWVRMAQPHAGPGYGMHFPLRPGVEVLLTFVDGDPDRPIIAATVPNPQTASPVTSNNAPRNIIRTGSGNEINIDDTKDEQRIKLTTPRDSTTLQLGYRNAPEDGVAIETQGAYSSMAASSMSNFSSLNSTVSALGSYLTSGRVSSVAESPIKLGSRPSVLGALNAASKITTTLSTIIKGATAVASLTVEGIEFDRKRDELDRKKKSIEKQKDALAAEKARKEQKAKTEAELAALRESVTDSQALKDAEAAYLAEKAQYEADLVLHRTNTEWLTEAKKGEWVRKEGDAVEFTGESAAQVEYLTLETEASTKAIHGDPEGEDEAAQKGSKLRYEEARAAYLASLKDAMKADGKSDDDCEDALSGAEDAIEAEDAAEETAATTWADADVAKNDYNTKVGLNENGEEAQELNRTKFALGVTETASGLAEVLVSDIIGILTAVFEMREAIRSSKEDSAAKLSAVASRPRKRAAIAGAFGAGPLSIWKYLKSIKNTLGSEGDTEVYADETLNLWAKNAVMFAKERTVVQSEDLLALLSQGNAELAAHDTAMITGEKVDVRADASVLIKSTPRAPMAGPGTITLESKDKTSITSKKSDIAMKAKEALSGEAKQVNLHARRTAELLAGSGANPEWGLKVDGAGKSVTLGHVTGQWKLTVKNNKVELGGPSTNLTLNATTSRLQASASSYVRVNQAKGEIVSTNVDLRATGNATVNGQRILLG</sequence>
<dbReference type="Pfam" id="PF05954">
    <property type="entry name" value="Phage_GPD"/>
    <property type="match status" value="2"/>
</dbReference>
<gene>
    <name evidence="5" type="ORF">CMC5_044010</name>
</gene>
<evidence type="ECO:0000256" key="2">
    <source>
        <dbReference type="SAM" id="Coils"/>
    </source>
</evidence>
<dbReference type="Gene3D" id="4.10.220.110">
    <property type="match status" value="1"/>
</dbReference>
<dbReference type="Gene3D" id="2.40.50.230">
    <property type="entry name" value="Gp5 N-terminal domain"/>
    <property type="match status" value="1"/>
</dbReference>
<dbReference type="InterPro" id="IPR006533">
    <property type="entry name" value="T6SS_Vgr_RhsGE"/>
</dbReference>
<evidence type="ECO:0000256" key="1">
    <source>
        <dbReference type="ARBA" id="ARBA00005558"/>
    </source>
</evidence>
<protein>
    <recommendedName>
        <fullName evidence="4">Gp5/Type VI secretion system Vgr protein OB-fold domain-containing protein</fullName>
    </recommendedName>
</protein>
<comment type="similarity">
    <text evidence="1">Belongs to the VgrG protein family.</text>
</comment>
<evidence type="ECO:0000313" key="5">
    <source>
        <dbReference type="EMBL" id="AKT40248.1"/>
    </source>
</evidence>